<accession>A0AA96FGG2</accession>
<dbReference type="CDD" id="cd06259">
    <property type="entry name" value="YdcF-like"/>
    <property type="match status" value="1"/>
</dbReference>
<sequence length="197" mass="20555">MRRTTTALVGAIAASAAPHLYMRARTWGAIHGAGCPGIDVADAALVLGARVWDDGRPSRFLRERVEVAAALFHSGLVPTLLLSGAGVNREGLDETAAMRDTALSLGVPEDALVLDPGGYDTRLSARGAVEHGFSSVIVCSQEFHLPRAVWLCERAGLDAQGVHPAVALRAHTAIGYGRELAASWKAALVETGAIDAA</sequence>
<reference evidence="3 4" key="1">
    <citation type="submission" date="2023-09" db="EMBL/GenBank/DDBJ databases">
        <title>Demequina sp. a novel bacteria isolated from Capsicum annuum.</title>
        <authorList>
            <person name="Humaira Z."/>
            <person name="Lee J."/>
            <person name="Cho D."/>
        </authorList>
    </citation>
    <scope>NUCLEOTIDE SEQUENCE</scope>
    <source>
        <strain evidence="2 4">OYTSA14</strain>
        <strain evidence="3">PMTSA13</strain>
    </source>
</reference>
<gene>
    <name evidence="2" type="ORF">RN606_03130</name>
    <name evidence="3" type="ORF">RN607_03405</name>
</gene>
<evidence type="ECO:0000313" key="4">
    <source>
        <dbReference type="Proteomes" id="UP001304125"/>
    </source>
</evidence>
<evidence type="ECO:0000313" key="2">
    <source>
        <dbReference type="EMBL" id="WNM25154.1"/>
    </source>
</evidence>
<dbReference type="EMBL" id="CP134880">
    <property type="protein sequence ID" value="WNM28061.1"/>
    <property type="molecule type" value="Genomic_DNA"/>
</dbReference>
<dbReference type="KEGG" id="dcp:RN607_03405"/>
<dbReference type="InterPro" id="IPR003848">
    <property type="entry name" value="DUF218"/>
</dbReference>
<dbReference type="EMBL" id="CP134879">
    <property type="protein sequence ID" value="WNM25154.1"/>
    <property type="molecule type" value="Genomic_DNA"/>
</dbReference>
<evidence type="ECO:0000259" key="1">
    <source>
        <dbReference type="Pfam" id="PF02698"/>
    </source>
</evidence>
<dbReference type="PANTHER" id="PTHR30336">
    <property type="entry name" value="INNER MEMBRANE PROTEIN, PROBABLE PERMEASE"/>
    <property type="match status" value="1"/>
</dbReference>
<dbReference type="InterPro" id="IPR051599">
    <property type="entry name" value="Cell_Envelope_Assoc"/>
</dbReference>
<dbReference type="RefSeq" id="WP_313499892.1">
    <property type="nucleotide sequence ID" value="NZ_CP134879.1"/>
</dbReference>
<organism evidence="3">
    <name type="scientific">Demequina capsici</name>
    <dbReference type="NCBI Taxonomy" id="3075620"/>
    <lineage>
        <taxon>Bacteria</taxon>
        <taxon>Bacillati</taxon>
        <taxon>Actinomycetota</taxon>
        <taxon>Actinomycetes</taxon>
        <taxon>Micrococcales</taxon>
        <taxon>Demequinaceae</taxon>
        <taxon>Demequina</taxon>
    </lineage>
</organism>
<name>A0AA96FGG2_9MICO</name>
<accession>A0AA96JE07</accession>
<proteinExistence type="predicted"/>
<dbReference type="Proteomes" id="UP001303408">
    <property type="component" value="Chromosome"/>
</dbReference>
<dbReference type="Proteomes" id="UP001304125">
    <property type="component" value="Chromosome"/>
</dbReference>
<dbReference type="GO" id="GO:0005886">
    <property type="term" value="C:plasma membrane"/>
    <property type="evidence" value="ECO:0007669"/>
    <property type="project" value="TreeGrafter"/>
</dbReference>
<feature type="domain" description="DUF218" evidence="1">
    <location>
        <begin position="42"/>
        <end position="172"/>
    </location>
</feature>
<dbReference type="PANTHER" id="PTHR30336:SF20">
    <property type="entry name" value="DUF218 DOMAIN-CONTAINING PROTEIN"/>
    <property type="match status" value="1"/>
</dbReference>
<dbReference type="Pfam" id="PF02698">
    <property type="entry name" value="DUF218"/>
    <property type="match status" value="1"/>
</dbReference>
<dbReference type="AlphaFoldDB" id="A0AA96FGG2"/>
<protein>
    <submittedName>
        <fullName evidence="3">YdcF family protein</fullName>
    </submittedName>
</protein>
<keyword evidence="4" id="KW-1185">Reference proteome</keyword>
<evidence type="ECO:0000313" key="3">
    <source>
        <dbReference type="EMBL" id="WNM28061.1"/>
    </source>
</evidence>